<sequence>MASSSKKKMKGRGGSSSSRGGTSGSARVPRGSEDGSSGSDSILGSPEPHGDVLGRPTVDPWYRSSERFPSVPASLQPPPADWEWLVLREDATADMTWTPNFQEIRDLQIQRNEMLAVPLAGVLRSILISRCSNMFRDTEALRQLVRRWCPSTHTFFFAHGELTVTLEDVENHWLLPILGDQDPAEIALSPEESKIEAVLADYIGRKNVALGTQAARFNSWMEHFLRIEDPLIRRAAFISYWLSKCVFGEHPAYSIKPLYFCLAVKIAAGVRFPLAPLLLGQLYTQLDLLHAEELAGASCHIVSTAFNSSVVHTFVWEHALEYIRKGKKPYEIRKKFASMPEGVVTNVGDFQGDVPAVFRWVGNKFYDHSLIPSLDSEVLSIDGPQFTIYSAHRVRRQFGFDQEVPAVMGVAAGEIPTINPFLRARAFAYWSSVAPRVIVPNGNRIGVFTAGMANYWRELMAAMVEFKDSGREDISHLLESYTSPLPHPRLFGATNTMTTYANRQSLGYAVWHHEDSRWVIYGNHHPPLWLRDHPHIAAPGKVPSSRGKRNVSAGTPTAVKRKQPDRSKKGEAVSKDSPAQASKRVKTTAGRVSKEALVLKTAVQDPVPADETAAEEVSAPVSKKPVRKTRAGKKTFVPSSLSKCTSFHCRTRCCAQSKQRADTAARVPVEISVSHHLQVVKMMCLELTAEEAEDEDVEAATAEETESESAEATAAEGAESEDVEAAAAAETESEDVEACCLQQRLRVKVLKLLLQKQSLVQGPVLKMMKYPWVSWELQELLLTVVPLHLPARTMSAEEVIEEHVTVGVVTGAERVDPSLLDSSPSTRQYVRRARRGSLVSTDSERTASVTARVPTPPSPLGESGGTAPTPIITAAVVSAAATVQGDETAPVITEEVPGHEEVLVHTPEVPGGNILTESISIDENLVTDDDFNADMARVEPAEVAASEEPVQADVTPGSGVPVIEEELAQDPVDDVDMADTHDSYDEAWADAEDNMAGDQAADMEVTAPVAAQISPTRTARSGRGTVVEEEGRLQAAAVEFAVRGQPGLLSAARPATSRTSVLADMDAFFREFDRTSFSSRHAEHFWTFEDAKADFEVFRVPRGGIRFLKALWEKYGSCSSYFSRGVHVGSSLLTLLCCVLAHMEHTRLGDITEVHILEWKAVVQEAIEGGFKFGFILDYLRRLARDIFSRRVLAELREAEARVAVLRDALNAVAPSPWDLASARRASAEARTESALQGLLS</sequence>
<proteinExistence type="predicted"/>
<dbReference type="PANTHER" id="PTHR46033:SF80">
    <property type="entry name" value="PROTEIN MAIN-LIKE 2-LIKE"/>
    <property type="match status" value="1"/>
</dbReference>
<organism evidence="3">
    <name type="scientific">Fagus sylvatica</name>
    <name type="common">Beechnut</name>
    <dbReference type="NCBI Taxonomy" id="28930"/>
    <lineage>
        <taxon>Eukaryota</taxon>
        <taxon>Viridiplantae</taxon>
        <taxon>Streptophyta</taxon>
        <taxon>Embryophyta</taxon>
        <taxon>Tracheophyta</taxon>
        <taxon>Spermatophyta</taxon>
        <taxon>Magnoliopsida</taxon>
        <taxon>eudicotyledons</taxon>
        <taxon>Gunneridae</taxon>
        <taxon>Pentapetalae</taxon>
        <taxon>rosids</taxon>
        <taxon>fabids</taxon>
        <taxon>Fagales</taxon>
        <taxon>Fagaceae</taxon>
        <taxon>Fagus</taxon>
    </lineage>
</organism>
<dbReference type="AlphaFoldDB" id="A0A2N9I8R8"/>
<gene>
    <name evidence="3" type="ORF">FSB_LOCUS50249</name>
</gene>
<evidence type="ECO:0000313" key="3">
    <source>
        <dbReference type="EMBL" id="SPD22367.1"/>
    </source>
</evidence>
<dbReference type="PANTHER" id="PTHR46033">
    <property type="entry name" value="PROTEIN MAIN-LIKE 2"/>
    <property type="match status" value="1"/>
</dbReference>
<feature type="compositionally biased region" description="Acidic residues" evidence="1">
    <location>
        <begin position="692"/>
        <end position="709"/>
    </location>
</feature>
<reference evidence="3" key="1">
    <citation type="submission" date="2018-02" db="EMBL/GenBank/DDBJ databases">
        <authorList>
            <person name="Cohen D.B."/>
            <person name="Kent A.D."/>
        </authorList>
    </citation>
    <scope>NUCLEOTIDE SEQUENCE</scope>
</reference>
<dbReference type="InterPro" id="IPR019557">
    <property type="entry name" value="AminoTfrase-like_pln_mobile"/>
</dbReference>
<name>A0A2N9I8R8_FAGSY</name>
<feature type="compositionally biased region" description="Polar residues" evidence="1">
    <location>
        <begin position="838"/>
        <end position="849"/>
    </location>
</feature>
<dbReference type="InterPro" id="IPR044824">
    <property type="entry name" value="MAIN-like"/>
</dbReference>
<evidence type="ECO:0000256" key="1">
    <source>
        <dbReference type="SAM" id="MobiDB-lite"/>
    </source>
</evidence>
<feature type="domain" description="Aminotransferase-like plant mobile" evidence="2">
    <location>
        <begin position="125"/>
        <end position="302"/>
    </location>
</feature>
<feature type="compositionally biased region" description="Low complexity" evidence="1">
    <location>
        <begin position="34"/>
        <end position="45"/>
    </location>
</feature>
<feature type="region of interest" description="Disordered" evidence="1">
    <location>
        <begin position="692"/>
        <end position="729"/>
    </location>
</feature>
<feature type="region of interest" description="Disordered" evidence="1">
    <location>
        <begin position="539"/>
        <end position="588"/>
    </location>
</feature>
<feature type="region of interest" description="Disordered" evidence="1">
    <location>
        <begin position="1"/>
        <end position="58"/>
    </location>
</feature>
<accession>A0A2N9I8R8</accession>
<evidence type="ECO:0000259" key="2">
    <source>
        <dbReference type="Pfam" id="PF10536"/>
    </source>
</evidence>
<feature type="region of interest" description="Disordered" evidence="1">
    <location>
        <begin position="831"/>
        <end position="866"/>
    </location>
</feature>
<dbReference type="Pfam" id="PF10536">
    <property type="entry name" value="PMD"/>
    <property type="match status" value="1"/>
</dbReference>
<feature type="compositionally biased region" description="Basic and acidic residues" evidence="1">
    <location>
        <begin position="562"/>
        <end position="574"/>
    </location>
</feature>
<protein>
    <recommendedName>
        <fullName evidence="2">Aminotransferase-like plant mobile domain-containing protein</fullName>
    </recommendedName>
</protein>
<dbReference type="GO" id="GO:0010073">
    <property type="term" value="P:meristem maintenance"/>
    <property type="evidence" value="ECO:0007669"/>
    <property type="project" value="InterPro"/>
</dbReference>
<dbReference type="EMBL" id="OIVN01005423">
    <property type="protein sequence ID" value="SPD22367.1"/>
    <property type="molecule type" value="Genomic_DNA"/>
</dbReference>
<feature type="compositionally biased region" description="Basic residues" evidence="1">
    <location>
        <begin position="1"/>
        <end position="11"/>
    </location>
</feature>